<sequence length="223" mass="25190">MTPIALYDLDKTITRRPTYLPFLMHALWRHERWRIVLLPVLLPLFLGYAVRILDRGRLKEAMHALLLGSAVDAGKMAEIGESYAGKVLAENVYPQAIDRIARDRMQGRRLVMATASYEFYVAPLAEKLGFDDLIGTKVRHDEDGAILAKIDGENCYGAAKLRRVEAWAAEAGMAGDVRNVRFYSDSPTDLPVFDWASEPIATNPTSKLRRLAEKRGWRIFAWG</sequence>
<dbReference type="GO" id="GO:0016787">
    <property type="term" value="F:hydrolase activity"/>
    <property type="evidence" value="ECO:0007669"/>
    <property type="project" value="UniProtKB-KW"/>
</dbReference>
<dbReference type="InterPro" id="IPR036412">
    <property type="entry name" value="HAD-like_sf"/>
</dbReference>
<dbReference type="GO" id="GO:0046872">
    <property type="term" value="F:metal ion binding"/>
    <property type="evidence" value="ECO:0007669"/>
    <property type="project" value="UniProtKB-KW"/>
</dbReference>
<dbReference type="Proteomes" id="UP000564378">
    <property type="component" value="Unassembled WGS sequence"/>
</dbReference>
<keyword evidence="3" id="KW-0460">Magnesium</keyword>
<dbReference type="AlphaFoldDB" id="A0A842HXN6"/>
<name>A0A842HXN6_9SPHN</name>
<dbReference type="PANTHER" id="PTHR43344:SF13">
    <property type="entry name" value="PHOSPHATASE RV3661-RELATED"/>
    <property type="match status" value="1"/>
</dbReference>
<feature type="transmembrane region" description="Helical" evidence="4">
    <location>
        <begin position="33"/>
        <end position="53"/>
    </location>
</feature>
<evidence type="ECO:0000313" key="6">
    <source>
        <dbReference type="Proteomes" id="UP000564378"/>
    </source>
</evidence>
<dbReference type="Pfam" id="PF12710">
    <property type="entry name" value="HAD"/>
    <property type="match status" value="1"/>
</dbReference>
<reference evidence="5 6" key="1">
    <citation type="submission" date="2020-08" db="EMBL/GenBank/DDBJ databases">
        <title>Draft genome sequence of Parasphingopyxis sp. GrpM-11.</title>
        <authorList>
            <person name="Oh J."/>
            <person name="Roh D.-H."/>
        </authorList>
    </citation>
    <scope>NUCLEOTIDE SEQUENCE [LARGE SCALE GENOMIC DNA]</scope>
    <source>
        <strain evidence="5 6">GrpM-11</strain>
    </source>
</reference>
<dbReference type="SUPFAM" id="SSF56784">
    <property type="entry name" value="HAD-like"/>
    <property type="match status" value="1"/>
</dbReference>
<dbReference type="RefSeq" id="WP_185799961.1">
    <property type="nucleotide sequence ID" value="NZ_JACJVJ010000001.1"/>
</dbReference>
<organism evidence="5 6">
    <name type="scientific">Parasphingopyxis marina</name>
    <dbReference type="NCBI Taxonomy" id="2761622"/>
    <lineage>
        <taxon>Bacteria</taxon>
        <taxon>Pseudomonadati</taxon>
        <taxon>Pseudomonadota</taxon>
        <taxon>Alphaproteobacteria</taxon>
        <taxon>Sphingomonadales</taxon>
        <taxon>Sphingomonadaceae</taxon>
        <taxon>Parasphingopyxis</taxon>
    </lineage>
</organism>
<evidence type="ECO:0000256" key="2">
    <source>
        <dbReference type="ARBA" id="ARBA00022801"/>
    </source>
</evidence>
<keyword evidence="6" id="KW-1185">Reference proteome</keyword>
<evidence type="ECO:0000313" key="5">
    <source>
        <dbReference type="EMBL" id="MBC2776700.1"/>
    </source>
</evidence>
<dbReference type="InterPro" id="IPR023214">
    <property type="entry name" value="HAD_sf"/>
</dbReference>
<dbReference type="Gene3D" id="1.20.1440.100">
    <property type="entry name" value="SG protein - dephosphorylation function"/>
    <property type="match status" value="1"/>
</dbReference>
<dbReference type="Gene3D" id="3.40.50.1000">
    <property type="entry name" value="HAD superfamily/HAD-like"/>
    <property type="match status" value="1"/>
</dbReference>
<evidence type="ECO:0000256" key="3">
    <source>
        <dbReference type="ARBA" id="ARBA00022842"/>
    </source>
</evidence>
<keyword evidence="2 5" id="KW-0378">Hydrolase</keyword>
<keyword evidence="4" id="KW-1133">Transmembrane helix</keyword>
<evidence type="ECO:0000256" key="1">
    <source>
        <dbReference type="ARBA" id="ARBA00022723"/>
    </source>
</evidence>
<accession>A0A842HXN6</accession>
<keyword evidence="4" id="KW-0472">Membrane</keyword>
<comment type="caution">
    <text evidence="5">The sequence shown here is derived from an EMBL/GenBank/DDBJ whole genome shotgun (WGS) entry which is preliminary data.</text>
</comment>
<protein>
    <submittedName>
        <fullName evidence="5">HAD-IB family hydrolase</fullName>
    </submittedName>
</protein>
<dbReference type="PANTHER" id="PTHR43344">
    <property type="entry name" value="PHOSPHOSERINE PHOSPHATASE"/>
    <property type="match status" value="1"/>
</dbReference>
<gene>
    <name evidence="5" type="ORF">H6P80_03610</name>
</gene>
<keyword evidence="1" id="KW-0479">Metal-binding</keyword>
<dbReference type="NCBIfam" id="TIGR01488">
    <property type="entry name" value="HAD-SF-IB"/>
    <property type="match status" value="1"/>
</dbReference>
<dbReference type="InterPro" id="IPR050582">
    <property type="entry name" value="HAD-like_SerB"/>
</dbReference>
<dbReference type="EMBL" id="JACJVJ010000001">
    <property type="protein sequence ID" value="MBC2776700.1"/>
    <property type="molecule type" value="Genomic_DNA"/>
</dbReference>
<dbReference type="InterPro" id="IPR006385">
    <property type="entry name" value="HAD_hydro_SerB1"/>
</dbReference>
<dbReference type="NCBIfam" id="TIGR01490">
    <property type="entry name" value="HAD-SF-IB-hyp1"/>
    <property type="match status" value="1"/>
</dbReference>
<keyword evidence="4" id="KW-0812">Transmembrane</keyword>
<evidence type="ECO:0000256" key="4">
    <source>
        <dbReference type="SAM" id="Phobius"/>
    </source>
</evidence>
<proteinExistence type="predicted"/>